<dbReference type="PRINTS" id="PR00342">
    <property type="entry name" value="RHESUSRHD"/>
</dbReference>
<dbReference type="Gene3D" id="1.10.3430.10">
    <property type="entry name" value="Ammonium transporter AmtB like domains"/>
    <property type="match status" value="1"/>
</dbReference>
<dbReference type="InterPro" id="IPR002229">
    <property type="entry name" value="RhesusRHD"/>
</dbReference>
<evidence type="ECO:0000256" key="8">
    <source>
        <dbReference type="RuleBase" id="RU362002"/>
    </source>
</evidence>
<keyword evidence="6 8" id="KW-0472">Membrane</keyword>
<evidence type="ECO:0000256" key="4">
    <source>
        <dbReference type="ARBA" id="ARBA00022692"/>
    </source>
</evidence>
<feature type="domain" description="Ammonium transporter AmtB-like" evidence="10">
    <location>
        <begin position="42"/>
        <end position="444"/>
    </location>
</feature>
<dbReference type="Pfam" id="PF00909">
    <property type="entry name" value="Ammonium_transp"/>
    <property type="match status" value="1"/>
</dbReference>
<evidence type="ECO:0000256" key="3">
    <source>
        <dbReference type="ARBA" id="ARBA00022448"/>
    </source>
</evidence>
<evidence type="ECO:0000259" key="10">
    <source>
        <dbReference type="Pfam" id="PF00909"/>
    </source>
</evidence>
<feature type="transmembrane region" description="Helical" evidence="8">
    <location>
        <begin position="348"/>
        <end position="371"/>
    </location>
</feature>
<dbReference type="PANTHER" id="PTHR11730">
    <property type="entry name" value="AMMONIUM TRANSPORTER"/>
    <property type="match status" value="1"/>
</dbReference>
<feature type="transmembrane region" description="Helical" evidence="8">
    <location>
        <begin position="82"/>
        <end position="106"/>
    </location>
</feature>
<keyword evidence="12" id="KW-1185">Reference proteome</keyword>
<dbReference type="SUPFAM" id="SSF111352">
    <property type="entry name" value="Ammonium transporter"/>
    <property type="match status" value="1"/>
</dbReference>
<evidence type="ECO:0000313" key="12">
    <source>
        <dbReference type="Proteomes" id="UP001428290"/>
    </source>
</evidence>
<dbReference type="InterPro" id="IPR029020">
    <property type="entry name" value="Ammonium/urea_transptr"/>
</dbReference>
<evidence type="ECO:0000256" key="9">
    <source>
        <dbReference type="SAM" id="SignalP"/>
    </source>
</evidence>
<feature type="transmembrane region" description="Helical" evidence="8">
    <location>
        <begin position="317"/>
        <end position="336"/>
    </location>
</feature>
<dbReference type="PROSITE" id="PS01219">
    <property type="entry name" value="AMMONIUM_TRANSP"/>
    <property type="match status" value="1"/>
</dbReference>
<feature type="transmembrane region" description="Helical" evidence="8">
    <location>
        <begin position="231"/>
        <end position="248"/>
    </location>
</feature>
<protein>
    <recommendedName>
        <fullName evidence="8">Ammonium transporter</fullName>
    </recommendedName>
</protein>
<feature type="transmembrane region" description="Helical" evidence="8">
    <location>
        <begin position="260"/>
        <end position="282"/>
    </location>
</feature>
<organism evidence="11 12">
    <name type="scientific">Herpetosiphon gulosus</name>
    <dbReference type="NCBI Taxonomy" id="1973496"/>
    <lineage>
        <taxon>Bacteria</taxon>
        <taxon>Bacillati</taxon>
        <taxon>Chloroflexota</taxon>
        <taxon>Chloroflexia</taxon>
        <taxon>Herpetosiphonales</taxon>
        <taxon>Herpetosiphonaceae</taxon>
        <taxon>Herpetosiphon</taxon>
    </lineage>
</organism>
<gene>
    <name evidence="11" type="primary">amtB</name>
    <name evidence="11" type="ORF">Hgul01_00480</name>
</gene>
<evidence type="ECO:0000313" key="11">
    <source>
        <dbReference type="EMBL" id="GAA5526703.1"/>
    </source>
</evidence>
<evidence type="ECO:0000256" key="6">
    <source>
        <dbReference type="ARBA" id="ARBA00023136"/>
    </source>
</evidence>
<accession>A0ABP9WWT7</accession>
<dbReference type="NCBIfam" id="TIGR00836">
    <property type="entry name" value="amt"/>
    <property type="match status" value="1"/>
</dbReference>
<feature type="transmembrane region" description="Helical" evidence="8">
    <location>
        <begin position="294"/>
        <end position="311"/>
    </location>
</feature>
<dbReference type="PANTHER" id="PTHR11730:SF89">
    <property type="entry name" value="AMMONIUM TRANSPORTER SLL0108-RELATED"/>
    <property type="match status" value="1"/>
</dbReference>
<keyword evidence="4 8" id="KW-0812">Transmembrane</keyword>
<dbReference type="RefSeq" id="WP_345720345.1">
    <property type="nucleotide sequence ID" value="NZ_BAABRU010000002.1"/>
</dbReference>
<evidence type="ECO:0000256" key="7">
    <source>
        <dbReference type="ARBA" id="ARBA00023177"/>
    </source>
</evidence>
<feature type="chain" id="PRO_5045314119" description="Ammonium transporter" evidence="9">
    <location>
        <begin position="25"/>
        <end position="468"/>
    </location>
</feature>
<dbReference type="InterPro" id="IPR024041">
    <property type="entry name" value="NH4_transpt_AmtB-like_dom"/>
</dbReference>
<comment type="subcellular location">
    <subcellularLocation>
        <location evidence="8">Cell membrane</location>
        <topology evidence="8">Multi-pass membrane protein</topology>
    </subcellularLocation>
    <subcellularLocation>
        <location evidence="1">Membrane</location>
        <topology evidence="1">Multi-pass membrane protein</topology>
    </subcellularLocation>
</comment>
<name>A0ABP9WWT7_9CHLR</name>
<sequence length="468" mass="48763">MFRRRRWIVPAAVASLAIPTATFAQEAAPVATETITTQIDIIWLLIAAVLVFFMQAGFALVESGFTRSKNAANILMKNLMDFCVGTVLFFAIGFGLMYGASAGGFIGTDNFFLSNFSPATGSGKDWVGFFFQLVFAATAATIVSGAVAERFKFISYLIYSAIICGIVYPISGHWQWGGGWLFELGFIDFAGSTIVHSVGGWAALAGTILLGPRLGKFNKDGSSNVIPGHSLTLGVLGVFILWVGWFGFNPGSTLSGMNESIGYIAVTTNMAAAVGALSALIINWLITGHPDTSVAANGALAGLVAITAGCANVTPVGALFIGLLGGIIFVYGSIFLEKVLKLDDPVGAIPVHCFNGIFGTLAVGLFASPAVGGLTGMGDAAGLFYGGGLGLLGTQAIGVLAVGAWAFTTMFIVFYVLKKTLGIRVSEQEEIEGLDISEHDTVSYPEFGTPVAGVAGARSMMPELSSTK</sequence>
<feature type="signal peptide" evidence="9">
    <location>
        <begin position="1"/>
        <end position="24"/>
    </location>
</feature>
<keyword evidence="7 8" id="KW-0924">Ammonia transport</keyword>
<evidence type="ECO:0000256" key="5">
    <source>
        <dbReference type="ARBA" id="ARBA00022989"/>
    </source>
</evidence>
<evidence type="ECO:0000256" key="2">
    <source>
        <dbReference type="ARBA" id="ARBA00005887"/>
    </source>
</evidence>
<keyword evidence="5 8" id="KW-1133">Transmembrane helix</keyword>
<feature type="transmembrane region" description="Helical" evidence="8">
    <location>
        <begin position="153"/>
        <end position="170"/>
    </location>
</feature>
<proteinExistence type="inferred from homology"/>
<dbReference type="EMBL" id="BAABRU010000002">
    <property type="protein sequence ID" value="GAA5526703.1"/>
    <property type="molecule type" value="Genomic_DNA"/>
</dbReference>
<feature type="transmembrane region" description="Helical" evidence="8">
    <location>
        <begin position="190"/>
        <end position="210"/>
    </location>
</feature>
<dbReference type="InterPro" id="IPR018047">
    <property type="entry name" value="Ammonium_transpt_CS"/>
</dbReference>
<evidence type="ECO:0000256" key="1">
    <source>
        <dbReference type="ARBA" id="ARBA00004141"/>
    </source>
</evidence>
<keyword evidence="9" id="KW-0732">Signal</keyword>
<comment type="similarity">
    <text evidence="2 8">Belongs to the ammonia transporter channel (TC 1.A.11.2) family.</text>
</comment>
<comment type="caution">
    <text evidence="11">The sequence shown here is derived from an EMBL/GenBank/DDBJ whole genome shotgun (WGS) entry which is preliminary data.</text>
</comment>
<feature type="transmembrane region" description="Helical" evidence="8">
    <location>
        <begin position="126"/>
        <end position="146"/>
    </location>
</feature>
<dbReference type="InterPro" id="IPR001905">
    <property type="entry name" value="Ammonium_transpt"/>
</dbReference>
<reference evidence="11 12" key="1">
    <citation type="submission" date="2024-02" db="EMBL/GenBank/DDBJ databases">
        <title>Herpetosiphon gulosus NBRC 112829.</title>
        <authorList>
            <person name="Ichikawa N."/>
            <person name="Katano-Makiyama Y."/>
            <person name="Hidaka K."/>
        </authorList>
    </citation>
    <scope>NUCLEOTIDE SEQUENCE [LARGE SCALE GENOMIC DNA]</scope>
    <source>
        <strain evidence="11 12">NBRC 112829</strain>
    </source>
</reference>
<feature type="transmembrane region" description="Helical" evidence="8">
    <location>
        <begin position="391"/>
        <end position="417"/>
    </location>
</feature>
<keyword evidence="3 8" id="KW-0813">Transport</keyword>
<feature type="transmembrane region" description="Helical" evidence="8">
    <location>
        <begin position="40"/>
        <end position="61"/>
    </location>
</feature>
<dbReference type="Proteomes" id="UP001428290">
    <property type="component" value="Unassembled WGS sequence"/>
</dbReference>